<name>A0A9X0D1S4_9CNID</name>
<comment type="caution">
    <text evidence="1">The sequence shown here is derived from an EMBL/GenBank/DDBJ whole genome shotgun (WGS) entry which is preliminary data.</text>
</comment>
<gene>
    <name evidence="1" type="ORF">OS493_024690</name>
</gene>
<organism evidence="1 2">
    <name type="scientific">Desmophyllum pertusum</name>
    <dbReference type="NCBI Taxonomy" id="174260"/>
    <lineage>
        <taxon>Eukaryota</taxon>
        <taxon>Metazoa</taxon>
        <taxon>Cnidaria</taxon>
        <taxon>Anthozoa</taxon>
        <taxon>Hexacorallia</taxon>
        <taxon>Scleractinia</taxon>
        <taxon>Caryophylliina</taxon>
        <taxon>Caryophylliidae</taxon>
        <taxon>Desmophyllum</taxon>
    </lineage>
</organism>
<sequence>MMLNKKYALAEYFMMLDNIRDGINPKCPQILRKANAKEIFGDKDWKVFGSPVNACNLWNDLRIQLFRERLSEKSAREKSARDNLSRALFSDSLSRNSCKHALGVVPQKNRS</sequence>
<dbReference type="EMBL" id="MU825892">
    <property type="protein sequence ID" value="KAJ7383997.1"/>
    <property type="molecule type" value="Genomic_DNA"/>
</dbReference>
<dbReference type="Proteomes" id="UP001163046">
    <property type="component" value="Unassembled WGS sequence"/>
</dbReference>
<evidence type="ECO:0000313" key="1">
    <source>
        <dbReference type="EMBL" id="KAJ7383997.1"/>
    </source>
</evidence>
<protein>
    <submittedName>
        <fullName evidence="1">Uncharacterized protein</fullName>
    </submittedName>
</protein>
<dbReference type="OrthoDB" id="5958501at2759"/>
<evidence type="ECO:0000313" key="2">
    <source>
        <dbReference type="Proteomes" id="UP001163046"/>
    </source>
</evidence>
<keyword evidence="2" id="KW-1185">Reference proteome</keyword>
<dbReference type="AlphaFoldDB" id="A0A9X0D1S4"/>
<accession>A0A9X0D1S4</accession>
<proteinExistence type="predicted"/>
<reference evidence="1" key="1">
    <citation type="submission" date="2023-01" db="EMBL/GenBank/DDBJ databases">
        <title>Genome assembly of the deep-sea coral Lophelia pertusa.</title>
        <authorList>
            <person name="Herrera S."/>
            <person name="Cordes E."/>
        </authorList>
    </citation>
    <scope>NUCLEOTIDE SEQUENCE</scope>
    <source>
        <strain evidence="1">USNM1676648</strain>
        <tissue evidence="1">Polyp</tissue>
    </source>
</reference>